<evidence type="ECO:0000256" key="6">
    <source>
        <dbReference type="ARBA" id="ARBA00023136"/>
    </source>
</evidence>
<dbReference type="PANTHER" id="PTHR11334">
    <property type="entry name" value="MAS-RELATED G-PROTEIN COUPLED RECEPTOR"/>
    <property type="match status" value="1"/>
</dbReference>
<evidence type="ECO:0000259" key="11">
    <source>
        <dbReference type="PROSITE" id="PS50262"/>
    </source>
</evidence>
<evidence type="ECO:0000256" key="5">
    <source>
        <dbReference type="ARBA" id="ARBA00023040"/>
    </source>
</evidence>
<evidence type="ECO:0000313" key="13">
    <source>
        <dbReference type="Proteomes" id="UP000536033"/>
    </source>
</evidence>
<feature type="domain" description="G-protein coupled receptors family 1 profile" evidence="11">
    <location>
        <begin position="49"/>
        <end position="138"/>
    </location>
</feature>
<keyword evidence="6 10" id="KW-0472">Membrane</keyword>
<evidence type="ECO:0000256" key="4">
    <source>
        <dbReference type="ARBA" id="ARBA00022989"/>
    </source>
</evidence>
<keyword evidence="8 9" id="KW-0807">Transducer</keyword>
<evidence type="ECO:0000256" key="3">
    <source>
        <dbReference type="ARBA" id="ARBA00022692"/>
    </source>
</evidence>
<gene>
    <name evidence="12" type="primary">Mrgprd</name>
    <name evidence="12" type="ORF">ALCTOR_R15238</name>
</gene>
<proteinExistence type="inferred from homology"/>
<keyword evidence="4 10" id="KW-1133">Transmembrane helix</keyword>
<feature type="non-terminal residue" evidence="12">
    <location>
        <position position="138"/>
    </location>
</feature>
<evidence type="ECO:0000256" key="2">
    <source>
        <dbReference type="ARBA" id="ARBA00022475"/>
    </source>
</evidence>
<sequence>ETNTTSLSLNHALYEDTQGDRKYHCIRQYYRELIISGVFIFICLCGLVGNMLVIRFLGFQMKKNPFTVYVLNLAIADFSLLLFILLILTFYVVSAVNCFYRFVYERIRIILVVLFLFWYLASMYLLTAMSMERCLSVL</sequence>
<dbReference type="GO" id="GO:0004930">
    <property type="term" value="F:G protein-coupled receptor activity"/>
    <property type="evidence" value="ECO:0007669"/>
    <property type="project" value="UniProtKB-KW"/>
</dbReference>
<evidence type="ECO:0000256" key="9">
    <source>
        <dbReference type="RuleBase" id="RU000688"/>
    </source>
</evidence>
<dbReference type="Proteomes" id="UP000536033">
    <property type="component" value="Unassembled WGS sequence"/>
</dbReference>
<protein>
    <submittedName>
        <fullName evidence="12">MRGRD protein</fullName>
    </submittedName>
</protein>
<accession>A0A7K6YJG3</accession>
<dbReference type="PROSITE" id="PS00237">
    <property type="entry name" value="G_PROTEIN_RECEP_F1_1"/>
    <property type="match status" value="1"/>
</dbReference>
<dbReference type="Gene3D" id="1.20.1070.10">
    <property type="entry name" value="Rhodopsin 7-helix transmembrane proteins"/>
    <property type="match status" value="1"/>
</dbReference>
<comment type="similarity">
    <text evidence="9">Belongs to the G-protein coupled receptor 1 family.</text>
</comment>
<dbReference type="PROSITE" id="PS50262">
    <property type="entry name" value="G_PROTEIN_RECEP_F1_2"/>
    <property type="match status" value="1"/>
</dbReference>
<keyword evidence="13" id="KW-1185">Reference proteome</keyword>
<dbReference type="PRINTS" id="PR00237">
    <property type="entry name" value="GPCRRHODOPSN"/>
</dbReference>
<dbReference type="SUPFAM" id="SSF81321">
    <property type="entry name" value="Family A G protein-coupled receptor-like"/>
    <property type="match status" value="1"/>
</dbReference>
<organism evidence="12 13">
    <name type="scientific">Alca torda</name>
    <name type="common">Razorbill</name>
    <dbReference type="NCBI Taxonomy" id="28689"/>
    <lineage>
        <taxon>Eukaryota</taxon>
        <taxon>Metazoa</taxon>
        <taxon>Chordata</taxon>
        <taxon>Craniata</taxon>
        <taxon>Vertebrata</taxon>
        <taxon>Euteleostomi</taxon>
        <taxon>Archelosauria</taxon>
        <taxon>Archosauria</taxon>
        <taxon>Dinosauria</taxon>
        <taxon>Saurischia</taxon>
        <taxon>Theropoda</taxon>
        <taxon>Coelurosauria</taxon>
        <taxon>Aves</taxon>
        <taxon>Neognathae</taxon>
        <taxon>Neoaves</taxon>
        <taxon>Charadriiformes</taxon>
        <taxon>Alcidae</taxon>
        <taxon>Alca</taxon>
    </lineage>
</organism>
<reference evidence="12 13" key="1">
    <citation type="submission" date="2019-09" db="EMBL/GenBank/DDBJ databases">
        <title>Bird 10,000 Genomes (B10K) Project - Family phase.</title>
        <authorList>
            <person name="Zhang G."/>
        </authorList>
    </citation>
    <scope>NUCLEOTIDE SEQUENCE [LARGE SCALE GENOMIC DNA]</scope>
    <source>
        <strain evidence="12">OUT-0003</strain>
        <tissue evidence="12">Muscle</tissue>
    </source>
</reference>
<keyword evidence="3 9" id="KW-0812">Transmembrane</keyword>
<keyword evidence="2" id="KW-1003">Cell membrane</keyword>
<feature type="transmembrane region" description="Helical" evidence="10">
    <location>
        <begin position="33"/>
        <end position="57"/>
    </location>
</feature>
<dbReference type="GO" id="GO:0005886">
    <property type="term" value="C:plasma membrane"/>
    <property type="evidence" value="ECO:0007669"/>
    <property type="project" value="UniProtKB-SubCell"/>
</dbReference>
<comment type="caution">
    <text evidence="12">The sequence shown here is derived from an EMBL/GenBank/DDBJ whole genome shotgun (WGS) entry which is preliminary data.</text>
</comment>
<dbReference type="AlphaFoldDB" id="A0A7K6YJG3"/>
<keyword evidence="5 9" id="KW-0297">G-protein coupled receptor</keyword>
<dbReference type="PRINTS" id="PR02108">
    <property type="entry name" value="MRGPCRFAMILY"/>
</dbReference>
<evidence type="ECO:0000256" key="10">
    <source>
        <dbReference type="SAM" id="Phobius"/>
    </source>
</evidence>
<dbReference type="EMBL" id="VZSD01005591">
    <property type="protein sequence ID" value="NWX71661.1"/>
    <property type="molecule type" value="Genomic_DNA"/>
</dbReference>
<name>A0A7K6YJG3_ALCTO</name>
<evidence type="ECO:0000256" key="1">
    <source>
        <dbReference type="ARBA" id="ARBA00004651"/>
    </source>
</evidence>
<evidence type="ECO:0000256" key="8">
    <source>
        <dbReference type="ARBA" id="ARBA00023224"/>
    </source>
</evidence>
<dbReference type="InterPro" id="IPR017452">
    <property type="entry name" value="GPCR_Rhodpsn_7TM"/>
</dbReference>
<evidence type="ECO:0000313" key="12">
    <source>
        <dbReference type="EMBL" id="NWX71661.1"/>
    </source>
</evidence>
<feature type="non-terminal residue" evidence="12">
    <location>
        <position position="1"/>
    </location>
</feature>
<evidence type="ECO:0000256" key="7">
    <source>
        <dbReference type="ARBA" id="ARBA00023170"/>
    </source>
</evidence>
<feature type="transmembrane region" description="Helical" evidence="10">
    <location>
        <begin position="106"/>
        <end position="126"/>
    </location>
</feature>
<dbReference type="InterPro" id="IPR026234">
    <property type="entry name" value="MRGPCRFAMILY"/>
</dbReference>
<feature type="transmembrane region" description="Helical" evidence="10">
    <location>
        <begin position="69"/>
        <end position="94"/>
    </location>
</feature>
<dbReference type="InterPro" id="IPR000276">
    <property type="entry name" value="GPCR_Rhodpsn"/>
</dbReference>
<comment type="subcellular location">
    <subcellularLocation>
        <location evidence="1">Cell membrane</location>
        <topology evidence="1">Multi-pass membrane protein</topology>
    </subcellularLocation>
</comment>
<keyword evidence="7 9" id="KW-0675">Receptor</keyword>
<dbReference type="PANTHER" id="PTHR11334:SF29">
    <property type="entry name" value="MAS-RELATED G-PROTEIN COUPLED RECEPTOR MEMBER X2"/>
    <property type="match status" value="1"/>
</dbReference>